<dbReference type="PANTHER" id="PTHR22942:SF47">
    <property type="entry name" value="DNA REPAIR AND RECOMBINATION PROTEIN RADB"/>
    <property type="match status" value="1"/>
</dbReference>
<comment type="similarity">
    <text evidence="1">Belongs to the eukaryotic RecA-like protein family. RadB subfamily.</text>
</comment>
<dbReference type="InterPro" id="IPR013632">
    <property type="entry name" value="Rad51_C"/>
</dbReference>
<dbReference type="PANTHER" id="PTHR22942">
    <property type="entry name" value="RECA/RAD51/RADA DNA STRAND-PAIRING FAMILY MEMBER"/>
    <property type="match status" value="1"/>
</dbReference>
<dbReference type="EMBL" id="CP000254">
    <property type="protein sequence ID" value="ABD42154.1"/>
    <property type="molecule type" value="Genomic_DNA"/>
</dbReference>
<dbReference type="PIRSF" id="PIRSF003336">
    <property type="entry name" value="RadB"/>
    <property type="match status" value="1"/>
</dbReference>
<dbReference type="Gene3D" id="3.40.50.300">
    <property type="entry name" value="P-loop containing nucleotide triphosphate hydrolases"/>
    <property type="match status" value="1"/>
</dbReference>
<dbReference type="GeneID" id="3924230"/>
<sequence>MRLTGVSSGNAALDDLMGTGYPRKMITQIFGEPGSGKSSLCLMAAVSVLKQGESVVYFDTESFSAERFSQIAGDEAATLADRLFLYEPVDFNQQALMILESEDVIREQKAGIIILDSATGLYRTELEHIQEALQKFNRQMTMLLGYAKRYDIPVLISNQVYMDISRGDFAPLGGTGLYHLSKIILQIERRDNTRRIRVMKHHARPEGTYIDVILVQEGIRIIDEYLEDLQIGKP</sequence>
<evidence type="ECO:0000256" key="1">
    <source>
        <dbReference type="ARBA" id="ARBA00006876"/>
    </source>
</evidence>
<dbReference type="eggNOG" id="arCOG00417">
    <property type="taxonomic scope" value="Archaea"/>
</dbReference>
<evidence type="ECO:0000256" key="3">
    <source>
        <dbReference type="ARBA" id="ARBA00022741"/>
    </source>
</evidence>
<dbReference type="SMART" id="SM00382">
    <property type="entry name" value="AAA"/>
    <property type="match status" value="1"/>
</dbReference>
<evidence type="ECO:0000256" key="2">
    <source>
        <dbReference type="ARBA" id="ARBA00018143"/>
    </source>
</evidence>
<keyword evidence="6" id="KW-0238">DNA-binding</keyword>
<dbReference type="GO" id="GO:0006281">
    <property type="term" value="P:DNA repair"/>
    <property type="evidence" value="ECO:0007669"/>
    <property type="project" value="InterPro"/>
</dbReference>
<dbReference type="InterPro" id="IPR027417">
    <property type="entry name" value="P-loop_NTPase"/>
</dbReference>
<dbReference type="GO" id="GO:0006310">
    <property type="term" value="P:DNA recombination"/>
    <property type="evidence" value="ECO:0007669"/>
    <property type="project" value="UniProtKB-KW"/>
</dbReference>
<proteinExistence type="inferred from homology"/>
<accession>Q2FSR3</accession>
<evidence type="ECO:0000256" key="5">
    <source>
        <dbReference type="ARBA" id="ARBA00022840"/>
    </source>
</evidence>
<comment type="function">
    <text evidence="8">Involved in DNA repair and in homologous recombination. May regulate the cleavage reactions of the branch-structured DNA. Has a very weak ATPase activity that is not stimulated by DNA. Binds DNA but does not promote DNA strands exchange.</text>
</comment>
<dbReference type="KEGG" id="mhu:Mhun_2453"/>
<dbReference type="InterPro" id="IPR011939">
    <property type="entry name" value="DNA_repair_and_recomb_RadB"/>
</dbReference>
<reference evidence="12" key="1">
    <citation type="journal article" date="2016" name="Stand. Genomic Sci.">
        <title>Complete genome sequence of Methanospirillum hungatei type strain JF1.</title>
        <authorList>
            <person name="Gunsalus R.P."/>
            <person name="Cook L.E."/>
            <person name="Crable B."/>
            <person name="Rohlin L."/>
            <person name="McDonald E."/>
            <person name="Mouttaki H."/>
            <person name="Sieber J.R."/>
            <person name="Poweleit N."/>
            <person name="Zhou H."/>
            <person name="Lapidus A.L."/>
            <person name="Daligault H.E."/>
            <person name="Land M."/>
            <person name="Gilna P."/>
            <person name="Ivanova N."/>
            <person name="Kyrpides N."/>
            <person name="Culley D.E."/>
            <person name="McInerney M.J."/>
        </authorList>
    </citation>
    <scope>NUCLEOTIDE SEQUENCE [LARGE SCALE GENOMIC DNA]</scope>
    <source>
        <strain evidence="12">ATCC 27890 / DSM 864 / NBRC 100397 / JF-1</strain>
    </source>
</reference>
<dbReference type="RefSeq" id="WP_011449412.1">
    <property type="nucleotide sequence ID" value="NC_007796.1"/>
</dbReference>
<dbReference type="GO" id="GO:0003684">
    <property type="term" value="F:damaged DNA binding"/>
    <property type="evidence" value="ECO:0007669"/>
    <property type="project" value="InterPro"/>
</dbReference>
<evidence type="ECO:0000256" key="6">
    <source>
        <dbReference type="ARBA" id="ARBA00023125"/>
    </source>
</evidence>
<evidence type="ECO:0000256" key="7">
    <source>
        <dbReference type="ARBA" id="ARBA00023172"/>
    </source>
</evidence>
<dbReference type="SUPFAM" id="SSF52540">
    <property type="entry name" value="P-loop containing nucleoside triphosphate hydrolases"/>
    <property type="match status" value="1"/>
</dbReference>
<dbReference type="InterPro" id="IPR020588">
    <property type="entry name" value="RecA_ATP-bd"/>
</dbReference>
<dbReference type="STRING" id="323259.Mhun_2453"/>
<keyword evidence="7" id="KW-0233">DNA recombination</keyword>
<feature type="domain" description="RecA family profile 1" evidence="10">
    <location>
        <begin position="2"/>
        <end position="160"/>
    </location>
</feature>
<organism evidence="11 12">
    <name type="scientific">Methanospirillum hungatei JF-1 (strain ATCC 27890 / DSM 864 / NBRC 100397 / JF-1)</name>
    <dbReference type="NCBI Taxonomy" id="323259"/>
    <lineage>
        <taxon>Archaea</taxon>
        <taxon>Methanobacteriati</taxon>
        <taxon>Methanobacteriota</taxon>
        <taxon>Stenosarchaea group</taxon>
        <taxon>Methanomicrobia</taxon>
        <taxon>Methanomicrobiales</taxon>
        <taxon>Methanospirillaceae</taxon>
        <taxon>Methanospirillum</taxon>
    </lineage>
</organism>
<dbReference type="EnsemblBacteria" id="ABD42154">
    <property type="protein sequence ID" value="ABD42154"/>
    <property type="gene ID" value="Mhun_2453"/>
</dbReference>
<evidence type="ECO:0000256" key="4">
    <source>
        <dbReference type="ARBA" id="ARBA00022763"/>
    </source>
</evidence>
<gene>
    <name evidence="11" type="ordered locus">Mhun_2453</name>
</gene>
<keyword evidence="5" id="KW-0067">ATP-binding</keyword>
<dbReference type="GO" id="GO:0005524">
    <property type="term" value="F:ATP binding"/>
    <property type="evidence" value="ECO:0007669"/>
    <property type="project" value="UniProtKB-KW"/>
</dbReference>
<dbReference type="GO" id="GO:0140664">
    <property type="term" value="F:ATP-dependent DNA damage sensor activity"/>
    <property type="evidence" value="ECO:0007669"/>
    <property type="project" value="InterPro"/>
</dbReference>
<dbReference type="HOGENOM" id="CLU_041732_2_0_2"/>
<dbReference type="Proteomes" id="UP000001941">
    <property type="component" value="Chromosome"/>
</dbReference>
<keyword evidence="4" id="KW-0227">DNA damage</keyword>
<dbReference type="InParanoid" id="Q2FSR3"/>
<name>Q2FSR3_METHJ</name>
<dbReference type="AlphaFoldDB" id="Q2FSR3"/>
<evidence type="ECO:0000313" key="12">
    <source>
        <dbReference type="Proteomes" id="UP000001941"/>
    </source>
</evidence>
<keyword evidence="3" id="KW-0547">Nucleotide-binding</keyword>
<evidence type="ECO:0000256" key="8">
    <source>
        <dbReference type="ARBA" id="ARBA00024641"/>
    </source>
</evidence>
<evidence type="ECO:0000259" key="10">
    <source>
        <dbReference type="PROSITE" id="PS50162"/>
    </source>
</evidence>
<dbReference type="NCBIfam" id="TIGR02237">
    <property type="entry name" value="recomb_radB"/>
    <property type="match status" value="1"/>
</dbReference>
<dbReference type="OrthoDB" id="17644at2157"/>
<protein>
    <recommendedName>
        <fullName evidence="2 9">DNA repair and recombination protein RadB</fullName>
    </recommendedName>
</protein>
<evidence type="ECO:0000256" key="9">
    <source>
        <dbReference type="NCBIfam" id="TIGR02237"/>
    </source>
</evidence>
<evidence type="ECO:0000313" key="11">
    <source>
        <dbReference type="EMBL" id="ABD42154.1"/>
    </source>
</evidence>
<dbReference type="Pfam" id="PF08423">
    <property type="entry name" value="Rad51"/>
    <property type="match status" value="1"/>
</dbReference>
<keyword evidence="12" id="KW-1185">Reference proteome</keyword>
<dbReference type="PROSITE" id="PS50162">
    <property type="entry name" value="RECA_2"/>
    <property type="match status" value="1"/>
</dbReference>
<dbReference type="InterPro" id="IPR003593">
    <property type="entry name" value="AAA+_ATPase"/>
</dbReference>